<dbReference type="Pfam" id="PF14833">
    <property type="entry name" value="NAD_binding_11"/>
    <property type="match status" value="1"/>
</dbReference>
<comment type="pathway">
    <text evidence="1">Amino-acid degradation; L-valine degradation.</text>
</comment>
<dbReference type="GO" id="GO:0050661">
    <property type="term" value="F:NADP binding"/>
    <property type="evidence" value="ECO:0007669"/>
    <property type="project" value="InterPro"/>
</dbReference>
<dbReference type="InterPro" id="IPR036291">
    <property type="entry name" value="NAD(P)-bd_dom_sf"/>
</dbReference>
<dbReference type="Proteomes" id="UP001163105">
    <property type="component" value="Unassembled WGS sequence"/>
</dbReference>
<organism evidence="11 12">
    <name type="scientific">Purpureocillium lavendulum</name>
    <dbReference type="NCBI Taxonomy" id="1247861"/>
    <lineage>
        <taxon>Eukaryota</taxon>
        <taxon>Fungi</taxon>
        <taxon>Dikarya</taxon>
        <taxon>Ascomycota</taxon>
        <taxon>Pezizomycotina</taxon>
        <taxon>Sordariomycetes</taxon>
        <taxon>Hypocreomycetidae</taxon>
        <taxon>Hypocreales</taxon>
        <taxon>Ophiocordycipitaceae</taxon>
        <taxon>Purpureocillium</taxon>
    </lineage>
</organism>
<dbReference type="PANTHER" id="PTHR22981:SF7">
    <property type="entry name" value="3-HYDROXYISOBUTYRATE DEHYDROGENASE, MITOCHONDRIAL"/>
    <property type="match status" value="1"/>
</dbReference>
<dbReference type="PANTHER" id="PTHR22981">
    <property type="entry name" value="3-HYDROXYISOBUTYRATE DEHYDROGENASE-RELATED"/>
    <property type="match status" value="1"/>
</dbReference>
<evidence type="ECO:0000256" key="7">
    <source>
        <dbReference type="ARBA" id="ARBA00049197"/>
    </source>
</evidence>
<evidence type="ECO:0000256" key="5">
    <source>
        <dbReference type="ARBA" id="ARBA00023002"/>
    </source>
</evidence>
<dbReference type="InterPro" id="IPR029154">
    <property type="entry name" value="HIBADH-like_NADP-bd"/>
</dbReference>
<feature type="domain" description="6-phosphogluconate dehydrogenase NADP-binding" evidence="9">
    <location>
        <begin position="8"/>
        <end position="188"/>
    </location>
</feature>
<feature type="domain" description="3-hydroxyisobutyrate dehydrogenase-like NAD-binding" evidence="10">
    <location>
        <begin position="199"/>
        <end position="325"/>
    </location>
</feature>
<keyword evidence="4" id="KW-0101">Branched-chain amino acid catabolism</keyword>
<dbReference type="EC" id="1.1.1.31" evidence="3"/>
<evidence type="ECO:0000256" key="3">
    <source>
        <dbReference type="ARBA" id="ARBA00012991"/>
    </source>
</evidence>
<evidence type="ECO:0000313" key="12">
    <source>
        <dbReference type="Proteomes" id="UP001163105"/>
    </source>
</evidence>
<comment type="catalytic activity">
    <reaction evidence="7">
        <text>3-hydroxy-2-methylpropanoate + NAD(+) = 2-methyl-3-oxopropanoate + NADH + H(+)</text>
        <dbReference type="Rhea" id="RHEA:17681"/>
        <dbReference type="ChEBI" id="CHEBI:11805"/>
        <dbReference type="ChEBI" id="CHEBI:15378"/>
        <dbReference type="ChEBI" id="CHEBI:57540"/>
        <dbReference type="ChEBI" id="CHEBI:57700"/>
        <dbReference type="ChEBI" id="CHEBI:57945"/>
        <dbReference type="EC" id="1.1.1.31"/>
    </reaction>
</comment>
<evidence type="ECO:0000313" key="11">
    <source>
        <dbReference type="EMBL" id="KAJ6442540.1"/>
    </source>
</evidence>
<dbReference type="AlphaFoldDB" id="A0AB34FTD1"/>
<keyword evidence="6" id="KW-0520">NAD</keyword>
<dbReference type="GO" id="GO:0005739">
    <property type="term" value="C:mitochondrion"/>
    <property type="evidence" value="ECO:0007669"/>
    <property type="project" value="TreeGrafter"/>
</dbReference>
<feature type="active site" evidence="8">
    <location>
        <position position="205"/>
    </location>
</feature>
<dbReference type="Gene3D" id="3.40.50.720">
    <property type="entry name" value="NAD(P)-binding Rossmann-like Domain"/>
    <property type="match status" value="1"/>
</dbReference>
<dbReference type="Gene3D" id="1.10.1040.10">
    <property type="entry name" value="N-(1-d-carboxylethyl)-l-norvaline Dehydrogenase, domain 2"/>
    <property type="match status" value="1"/>
</dbReference>
<evidence type="ECO:0000256" key="1">
    <source>
        <dbReference type="ARBA" id="ARBA00005109"/>
    </source>
</evidence>
<keyword evidence="12" id="KW-1185">Reference proteome</keyword>
<sequence length="333" mass="34453">MTSSPGDTVAFIGLGVMGYPMALNLLKGLGPDKTLLICDVSNDILDRFQTEAKGDAAVIVVSNGFQAAKMANTIITMLPTSDVVESVYLDADSGILAGAAAAAQSGSPETKLIMECGTIDTATIKRVSMATQTTSARLSDTLTFVDAPVSGGPMGAAAGTLTFMVGCSAVPPGSVFSAVKSYLQHMGKPEGIFRCGDVGAGTAFKIINNYLSAITSLAASEALNIGVKAGLDPKLLTDVINGSSGQCWVTSKSNPVPGVQANVPSANGYEGGFRIELCSKVLSMGSKLADEVGAKTILDGPTQKAFQEVMKDGRYRGKDARVVYRWLNDSSKD</sequence>
<dbReference type="InterPro" id="IPR013328">
    <property type="entry name" value="6PGD_dom2"/>
</dbReference>
<evidence type="ECO:0000256" key="8">
    <source>
        <dbReference type="PIRSR" id="PIRSR000103-1"/>
    </source>
</evidence>
<dbReference type="InterPro" id="IPR015815">
    <property type="entry name" value="HIBADH-related"/>
</dbReference>
<dbReference type="PROSITE" id="PS00895">
    <property type="entry name" value="3_HYDROXYISOBUT_DH"/>
    <property type="match status" value="1"/>
</dbReference>
<gene>
    <name evidence="11" type="primary">HPD1</name>
    <name evidence="11" type="ORF">O9K51_03715</name>
</gene>
<proteinExistence type="inferred from homology"/>
<evidence type="ECO:0000256" key="2">
    <source>
        <dbReference type="ARBA" id="ARBA00006013"/>
    </source>
</evidence>
<dbReference type="EMBL" id="JAQHRD010000003">
    <property type="protein sequence ID" value="KAJ6442540.1"/>
    <property type="molecule type" value="Genomic_DNA"/>
</dbReference>
<dbReference type="InterPro" id="IPR008927">
    <property type="entry name" value="6-PGluconate_DH-like_C_sf"/>
</dbReference>
<reference evidence="11" key="1">
    <citation type="submission" date="2023-01" db="EMBL/GenBank/DDBJ databases">
        <title>The growth and conidiation of Purpureocillium lavendulum are regulated by nitrogen source and histone H3K14 acetylation.</title>
        <authorList>
            <person name="Tang P."/>
            <person name="Han J."/>
            <person name="Zhang C."/>
            <person name="Tang P."/>
            <person name="Qi F."/>
            <person name="Zhang K."/>
            <person name="Liang L."/>
        </authorList>
    </citation>
    <scope>NUCLEOTIDE SEQUENCE</scope>
    <source>
        <strain evidence="11">YMF1.00683</strain>
    </source>
</reference>
<evidence type="ECO:0000256" key="6">
    <source>
        <dbReference type="ARBA" id="ARBA00023027"/>
    </source>
</evidence>
<dbReference type="Pfam" id="PF03446">
    <property type="entry name" value="NAD_binding_2"/>
    <property type="match status" value="1"/>
</dbReference>
<dbReference type="InterPro" id="IPR002204">
    <property type="entry name" value="3-OH-isobutyrate_DH-rel_CS"/>
</dbReference>
<dbReference type="GO" id="GO:0051287">
    <property type="term" value="F:NAD binding"/>
    <property type="evidence" value="ECO:0007669"/>
    <property type="project" value="InterPro"/>
</dbReference>
<evidence type="ECO:0000259" key="9">
    <source>
        <dbReference type="Pfam" id="PF03446"/>
    </source>
</evidence>
<accession>A0AB34FTD1</accession>
<protein>
    <recommendedName>
        <fullName evidence="3">3-hydroxyisobutyrate dehydrogenase</fullName>
        <ecNumber evidence="3">1.1.1.31</ecNumber>
    </recommendedName>
</protein>
<dbReference type="GO" id="GO:0008442">
    <property type="term" value="F:3-hydroxyisobutyrate dehydrogenase activity"/>
    <property type="evidence" value="ECO:0007669"/>
    <property type="project" value="UniProtKB-EC"/>
</dbReference>
<dbReference type="SUPFAM" id="SSF51735">
    <property type="entry name" value="NAD(P)-binding Rossmann-fold domains"/>
    <property type="match status" value="1"/>
</dbReference>
<evidence type="ECO:0000259" key="10">
    <source>
        <dbReference type="Pfam" id="PF14833"/>
    </source>
</evidence>
<dbReference type="GO" id="GO:0006574">
    <property type="term" value="P:L-valine catabolic process"/>
    <property type="evidence" value="ECO:0007669"/>
    <property type="project" value="TreeGrafter"/>
</dbReference>
<dbReference type="InterPro" id="IPR006115">
    <property type="entry name" value="6PGDH_NADP-bd"/>
</dbReference>
<dbReference type="PIRSF" id="PIRSF000103">
    <property type="entry name" value="HIBADH"/>
    <property type="match status" value="1"/>
</dbReference>
<dbReference type="FunFam" id="1.10.1040.10:FF:000056">
    <property type="entry name" value="3-hydroxyisobutyrate dehydrogenase a"/>
    <property type="match status" value="1"/>
</dbReference>
<name>A0AB34FTD1_9HYPO</name>
<dbReference type="SUPFAM" id="SSF48179">
    <property type="entry name" value="6-phosphogluconate dehydrogenase C-terminal domain-like"/>
    <property type="match status" value="1"/>
</dbReference>
<evidence type="ECO:0000256" key="4">
    <source>
        <dbReference type="ARBA" id="ARBA00022456"/>
    </source>
</evidence>
<comment type="caution">
    <text evidence="11">The sequence shown here is derived from an EMBL/GenBank/DDBJ whole genome shotgun (WGS) entry which is preliminary data.</text>
</comment>
<keyword evidence="5" id="KW-0560">Oxidoreductase</keyword>
<comment type="similarity">
    <text evidence="2">Belongs to the HIBADH-related family. 3-hydroxyisobutyrate dehydrogenase subfamily.</text>
</comment>